<name>A0A5B7EK68_PORTR</name>
<dbReference type="AlphaFoldDB" id="A0A5B7EK68"/>
<accession>A0A5B7EK68</accession>
<evidence type="ECO:0000313" key="2">
    <source>
        <dbReference type="EMBL" id="MPC34930.1"/>
    </source>
</evidence>
<dbReference type="Proteomes" id="UP000324222">
    <property type="component" value="Unassembled WGS sequence"/>
</dbReference>
<sequence>MSWLGVTVAGHRAKDECKLTNFSVRTPTHTSCLLRVSGGTSRVTGLQLENFRRPTGDPESPRSLSPLPPHAPHSLHRLCPYMLNLRTFSAVITRTSLKHEKTDAITSVGKK</sequence>
<dbReference type="EMBL" id="VSRR010003161">
    <property type="protein sequence ID" value="MPC34930.1"/>
    <property type="molecule type" value="Genomic_DNA"/>
</dbReference>
<proteinExistence type="predicted"/>
<protein>
    <submittedName>
        <fullName evidence="2">Uncharacterized protein</fullName>
    </submittedName>
</protein>
<keyword evidence="3" id="KW-1185">Reference proteome</keyword>
<feature type="region of interest" description="Disordered" evidence="1">
    <location>
        <begin position="49"/>
        <end position="71"/>
    </location>
</feature>
<feature type="compositionally biased region" description="Basic and acidic residues" evidence="1">
    <location>
        <begin position="50"/>
        <end position="60"/>
    </location>
</feature>
<evidence type="ECO:0000256" key="1">
    <source>
        <dbReference type="SAM" id="MobiDB-lite"/>
    </source>
</evidence>
<comment type="caution">
    <text evidence="2">The sequence shown here is derived from an EMBL/GenBank/DDBJ whole genome shotgun (WGS) entry which is preliminary data.</text>
</comment>
<reference evidence="2 3" key="1">
    <citation type="submission" date="2019-05" db="EMBL/GenBank/DDBJ databases">
        <title>Another draft genome of Portunus trituberculatus and its Hox gene families provides insights of decapod evolution.</title>
        <authorList>
            <person name="Jeong J.-H."/>
            <person name="Song I."/>
            <person name="Kim S."/>
            <person name="Choi T."/>
            <person name="Kim D."/>
            <person name="Ryu S."/>
            <person name="Kim W."/>
        </authorList>
    </citation>
    <scope>NUCLEOTIDE SEQUENCE [LARGE SCALE GENOMIC DNA]</scope>
    <source>
        <tissue evidence="2">Muscle</tissue>
    </source>
</reference>
<evidence type="ECO:0000313" key="3">
    <source>
        <dbReference type="Proteomes" id="UP000324222"/>
    </source>
</evidence>
<gene>
    <name evidence="2" type="ORF">E2C01_028334</name>
</gene>
<organism evidence="2 3">
    <name type="scientific">Portunus trituberculatus</name>
    <name type="common">Swimming crab</name>
    <name type="synonym">Neptunus trituberculatus</name>
    <dbReference type="NCBI Taxonomy" id="210409"/>
    <lineage>
        <taxon>Eukaryota</taxon>
        <taxon>Metazoa</taxon>
        <taxon>Ecdysozoa</taxon>
        <taxon>Arthropoda</taxon>
        <taxon>Crustacea</taxon>
        <taxon>Multicrustacea</taxon>
        <taxon>Malacostraca</taxon>
        <taxon>Eumalacostraca</taxon>
        <taxon>Eucarida</taxon>
        <taxon>Decapoda</taxon>
        <taxon>Pleocyemata</taxon>
        <taxon>Brachyura</taxon>
        <taxon>Eubrachyura</taxon>
        <taxon>Portunoidea</taxon>
        <taxon>Portunidae</taxon>
        <taxon>Portuninae</taxon>
        <taxon>Portunus</taxon>
    </lineage>
</organism>